<reference evidence="2" key="2">
    <citation type="submission" date="2020-09" db="EMBL/GenBank/DDBJ databases">
        <authorList>
            <person name="Sun Q."/>
            <person name="Zhou Y."/>
        </authorList>
    </citation>
    <scope>NUCLEOTIDE SEQUENCE</scope>
    <source>
        <strain evidence="2">CGMCC 4.7430</strain>
    </source>
</reference>
<feature type="chain" id="PRO_5038888276" description="Copper chaperone PCu(A)C" evidence="1">
    <location>
        <begin position="23"/>
        <end position="169"/>
    </location>
</feature>
<evidence type="ECO:0000256" key="1">
    <source>
        <dbReference type="SAM" id="SignalP"/>
    </source>
</evidence>
<reference evidence="2" key="1">
    <citation type="journal article" date="2014" name="Int. J. Syst. Evol. Microbiol.">
        <title>Complete genome sequence of Corynebacterium casei LMG S-19264T (=DSM 44701T), isolated from a smear-ripened cheese.</title>
        <authorList>
            <consortium name="US DOE Joint Genome Institute (JGI-PGF)"/>
            <person name="Walter F."/>
            <person name="Albersmeier A."/>
            <person name="Kalinowski J."/>
            <person name="Ruckert C."/>
        </authorList>
    </citation>
    <scope>NUCLEOTIDE SEQUENCE</scope>
    <source>
        <strain evidence="2">CGMCC 4.7430</strain>
    </source>
</reference>
<gene>
    <name evidence="2" type="ORF">GCM10012278_18580</name>
</gene>
<organism evidence="2 3">
    <name type="scientific">Nonomuraea glycinis</name>
    <dbReference type="NCBI Taxonomy" id="2047744"/>
    <lineage>
        <taxon>Bacteria</taxon>
        <taxon>Bacillati</taxon>
        <taxon>Actinomycetota</taxon>
        <taxon>Actinomycetes</taxon>
        <taxon>Streptosporangiales</taxon>
        <taxon>Streptosporangiaceae</taxon>
        <taxon>Nonomuraea</taxon>
    </lineage>
</organism>
<dbReference type="SUPFAM" id="SSF110087">
    <property type="entry name" value="DR1885-like metal-binding protein"/>
    <property type="match status" value="1"/>
</dbReference>
<dbReference type="Proteomes" id="UP000660745">
    <property type="component" value="Unassembled WGS sequence"/>
</dbReference>
<dbReference type="InterPro" id="IPR007410">
    <property type="entry name" value="LpqE-like"/>
</dbReference>
<proteinExistence type="predicted"/>
<dbReference type="Pfam" id="PF04314">
    <property type="entry name" value="PCuAC"/>
    <property type="match status" value="1"/>
</dbReference>
<evidence type="ECO:0000313" key="3">
    <source>
        <dbReference type="Proteomes" id="UP000660745"/>
    </source>
</evidence>
<protein>
    <recommendedName>
        <fullName evidence="4">Copper chaperone PCu(A)C</fullName>
    </recommendedName>
</protein>
<keyword evidence="3" id="KW-1185">Reference proteome</keyword>
<dbReference type="EMBL" id="BMNK01000002">
    <property type="protein sequence ID" value="GGP04169.1"/>
    <property type="molecule type" value="Genomic_DNA"/>
</dbReference>
<evidence type="ECO:0008006" key="4">
    <source>
        <dbReference type="Google" id="ProtNLM"/>
    </source>
</evidence>
<feature type="signal peptide" evidence="1">
    <location>
        <begin position="1"/>
        <end position="22"/>
    </location>
</feature>
<sequence>MLLEPMRWPILVLALLVLCACGGDDPPGLSTAEYPPNEGANATVNDMALRNAFVLGAKPGKSLRPGDDAPLYFVLVNDRRKPDELVSVSAKPMFSGATISGDKLLVRTNELVGGGAAPQAVLTGLTKDLPSGGFIPVTFTFKAAGAVKELVPVLPPTQWRATLSPTPSG</sequence>
<name>A0A918A2E0_9ACTN</name>
<dbReference type="AlphaFoldDB" id="A0A918A2E0"/>
<accession>A0A918A2E0</accession>
<evidence type="ECO:0000313" key="2">
    <source>
        <dbReference type="EMBL" id="GGP04169.1"/>
    </source>
</evidence>
<keyword evidence="1" id="KW-0732">Signal</keyword>
<dbReference type="PROSITE" id="PS51257">
    <property type="entry name" value="PROKAR_LIPOPROTEIN"/>
    <property type="match status" value="1"/>
</dbReference>
<dbReference type="InterPro" id="IPR036182">
    <property type="entry name" value="PCuAC_sf"/>
</dbReference>
<comment type="caution">
    <text evidence="2">The sequence shown here is derived from an EMBL/GenBank/DDBJ whole genome shotgun (WGS) entry which is preliminary data.</text>
</comment>